<organism evidence="9 10">
    <name type="scientific">Beauveria bassiana D1-5</name>
    <dbReference type="NCBI Taxonomy" id="1245745"/>
    <lineage>
        <taxon>Eukaryota</taxon>
        <taxon>Fungi</taxon>
        <taxon>Dikarya</taxon>
        <taxon>Ascomycota</taxon>
        <taxon>Pezizomycotina</taxon>
        <taxon>Sordariomycetes</taxon>
        <taxon>Hypocreomycetidae</taxon>
        <taxon>Hypocreales</taxon>
        <taxon>Cordycipitaceae</taxon>
        <taxon>Beauveria</taxon>
    </lineage>
</organism>
<dbReference type="GO" id="GO:0030846">
    <property type="term" value="P:termination of RNA polymerase II transcription, poly(A)-coupled"/>
    <property type="evidence" value="ECO:0007669"/>
    <property type="project" value="EnsemblFungi"/>
</dbReference>
<comment type="function">
    <text evidence="5">Decapping enzyme for NAD-capped RNAs: specifically hydrolyzes the nicotinamide adenine dinucleotide (NAD) cap from a subset of RNAs by removing the entire NAD moiety from the 5'-end of an NAD-capped RNA. The NAD-cap is present at the 5'-end of some RNAs and snoRNAs. In contrast to the canonical 5'-end N7 methylguanosine (m7G) cap, the NAD cap promotes mRNA decay. Also acts as a non-canonical decapping enzyme that removes the entire cap structure of m7G capped or incompletely capped RNAs. Has decapping activity toward incomplete 5'-end m7G cap mRNAs such as unmethylated 5'-end-capped RNA (cap0), while it has no activity toward 2'-O-ribose methylated m7G cap (cap1). Also possesses RNA 5'-pyrophosphohydrolase activity by hydrolyzing the 5'-end triphosphate to release pyrophosphates. Stimulates exoribonuclease activity of Rat1, allowing it to degrade RNAs with stable secondary structure more effectively.</text>
</comment>
<keyword evidence="7" id="KW-0694">RNA-binding</keyword>
<comment type="caution">
    <text evidence="9">The sequence shown here is derived from an EMBL/GenBank/DDBJ whole genome shotgun (WGS) entry which is preliminary data.</text>
</comment>
<comment type="catalytic activity">
    <reaction evidence="4">
        <text>a 5'-end triphospho-ribonucleoside in mRNA + H2O = a 5'-end phospho-ribonucleoside in mRNA + diphosphate + H(+)</text>
        <dbReference type="Rhea" id="RHEA:78683"/>
        <dbReference type="Rhea" id="RHEA-COMP:15692"/>
        <dbReference type="Rhea" id="RHEA-COMP:17164"/>
        <dbReference type="ChEBI" id="CHEBI:15377"/>
        <dbReference type="ChEBI" id="CHEBI:15378"/>
        <dbReference type="ChEBI" id="CHEBI:33019"/>
        <dbReference type="ChEBI" id="CHEBI:138282"/>
        <dbReference type="ChEBI" id="CHEBI:167618"/>
    </reaction>
    <physiologicalReaction direction="left-to-right" evidence="4">
        <dbReference type="Rhea" id="RHEA:78684"/>
    </physiologicalReaction>
</comment>
<gene>
    <name evidence="9" type="ORF">BBAD15_g10453</name>
</gene>
<dbReference type="GO" id="GO:1990174">
    <property type="term" value="F:phosphodiesterase decapping endonuclease activity"/>
    <property type="evidence" value="ECO:0007669"/>
    <property type="project" value="EnsemblFungi"/>
</dbReference>
<dbReference type="AlphaFoldDB" id="A0A0A2VU40"/>
<dbReference type="PANTHER" id="PTHR12395">
    <property type="entry name" value="DOM-3 RELATED"/>
    <property type="match status" value="1"/>
</dbReference>
<name>A0A0A2VU40_BEABA</name>
<protein>
    <recommendedName>
        <fullName evidence="7">Decapping nuclease</fullName>
        <ecNumber evidence="7">3.6.1.-</ecNumber>
    </recommendedName>
</protein>
<dbReference type="GO" id="GO:0071035">
    <property type="term" value="P:nuclear polyadenylation-dependent rRNA catabolic process"/>
    <property type="evidence" value="ECO:0007669"/>
    <property type="project" value="EnsemblFungi"/>
</dbReference>
<feature type="domain" description="RAI1-like" evidence="8">
    <location>
        <begin position="21"/>
        <end position="360"/>
    </location>
</feature>
<dbReference type="GO" id="GO:0110155">
    <property type="term" value="P:NAD-cap decapping"/>
    <property type="evidence" value="ECO:0007669"/>
    <property type="project" value="EnsemblFungi"/>
</dbReference>
<comment type="similarity">
    <text evidence="2 7">Belongs to the DXO/Dom3Z family.</text>
</comment>
<dbReference type="GO" id="GO:0110103">
    <property type="term" value="C:RNA polymerase II termination complex"/>
    <property type="evidence" value="ECO:0007669"/>
    <property type="project" value="EnsemblFungi"/>
</dbReference>
<dbReference type="GO" id="GO:0000448">
    <property type="term" value="P:cleavage in ITS2 between 5.8S rRNA and LSU-rRNA of tricistronic rRNA transcript (SSU-rRNA, 5.8S rRNA, LSU-rRNA)"/>
    <property type="evidence" value="ECO:0007669"/>
    <property type="project" value="EnsemblFungi"/>
</dbReference>
<dbReference type="GO" id="GO:0090730">
    <property type="term" value="C:Las1 complex"/>
    <property type="evidence" value="ECO:0007669"/>
    <property type="project" value="EnsemblFungi"/>
</dbReference>
<dbReference type="GO" id="GO:0034353">
    <property type="term" value="F:mRNA 5'-diphosphatase activity"/>
    <property type="evidence" value="ECO:0007669"/>
    <property type="project" value="EnsemblFungi"/>
</dbReference>
<comment type="subcellular location">
    <subcellularLocation>
        <location evidence="7">Nucleus</location>
    </subcellularLocation>
</comment>
<evidence type="ECO:0000259" key="8">
    <source>
        <dbReference type="Pfam" id="PF08652"/>
    </source>
</evidence>
<dbReference type="GO" id="GO:1904595">
    <property type="term" value="P:positive regulation of termination of RNA polymerase II transcription"/>
    <property type="evidence" value="ECO:0007669"/>
    <property type="project" value="EnsemblFungi"/>
</dbReference>
<evidence type="ECO:0000313" key="9">
    <source>
        <dbReference type="EMBL" id="KGQ04299.1"/>
    </source>
</evidence>
<dbReference type="EC" id="3.6.1.-" evidence="7"/>
<evidence type="ECO:0000256" key="7">
    <source>
        <dbReference type="RuleBase" id="RU367113"/>
    </source>
</evidence>
<dbReference type="GO" id="GO:0000166">
    <property type="term" value="F:nucleotide binding"/>
    <property type="evidence" value="ECO:0007669"/>
    <property type="project" value="UniProtKB-KW"/>
</dbReference>
<dbReference type="OrthoDB" id="5853397at2759"/>
<dbReference type="STRING" id="1245745.A0A0A2VU40"/>
<evidence type="ECO:0000256" key="5">
    <source>
        <dbReference type="ARBA" id="ARBA00046211"/>
    </source>
</evidence>
<dbReference type="Pfam" id="PF08652">
    <property type="entry name" value="RAI1"/>
    <property type="match status" value="1"/>
</dbReference>
<dbReference type="Proteomes" id="UP000030106">
    <property type="component" value="Unassembled WGS sequence"/>
</dbReference>
<evidence type="ECO:0000256" key="2">
    <source>
        <dbReference type="ARBA" id="ARBA00006562"/>
    </source>
</evidence>
<comment type="cofactor">
    <cofactor evidence="1 7">
        <name>a divalent metal cation</name>
        <dbReference type="ChEBI" id="CHEBI:60240"/>
    </cofactor>
</comment>
<dbReference type="PANTHER" id="PTHR12395:SF9">
    <property type="entry name" value="DECAPPING AND EXORIBONUCLEASE PROTEIN"/>
    <property type="match status" value="1"/>
</dbReference>
<keyword evidence="7" id="KW-0378">Hydrolase</keyword>
<accession>A0A0A2VU40</accession>
<evidence type="ECO:0000256" key="1">
    <source>
        <dbReference type="ARBA" id="ARBA00001968"/>
    </source>
</evidence>
<comment type="catalytic activity">
    <reaction evidence="3">
        <text>a 5'-end (N(7)-methyl 5'-triphosphoguanosine)-ribonucleoside-ribonucleotide in mRNA + H2O = a (N(7)-methyl 5'-triphosphoguanosine)-nucleoside + a 5'-end phospho-ribonucleoside in mRNA + H(+)</text>
        <dbReference type="Rhea" id="RHEA:66928"/>
        <dbReference type="Rhea" id="RHEA-COMP:15692"/>
        <dbReference type="Rhea" id="RHEA-COMP:17313"/>
        <dbReference type="ChEBI" id="CHEBI:15377"/>
        <dbReference type="ChEBI" id="CHEBI:15378"/>
        <dbReference type="ChEBI" id="CHEBI:138282"/>
        <dbReference type="ChEBI" id="CHEBI:172876"/>
        <dbReference type="ChEBI" id="CHEBI:172877"/>
    </reaction>
    <physiologicalReaction direction="left-to-right" evidence="3">
        <dbReference type="Rhea" id="RHEA:66929"/>
    </physiologicalReaction>
</comment>
<comment type="catalytic activity">
    <reaction evidence="6">
        <text>a 5'-end NAD(+)-phospho-ribonucleoside in mRNA + H2O = a 5'-end phospho-ribonucleoside in mRNA + NAD(+) + H(+)</text>
        <dbReference type="Rhea" id="RHEA:60880"/>
        <dbReference type="Rhea" id="RHEA-COMP:15692"/>
        <dbReference type="Rhea" id="RHEA-COMP:15698"/>
        <dbReference type="ChEBI" id="CHEBI:15377"/>
        <dbReference type="ChEBI" id="CHEBI:15378"/>
        <dbReference type="ChEBI" id="CHEBI:57540"/>
        <dbReference type="ChEBI" id="CHEBI:138282"/>
        <dbReference type="ChEBI" id="CHEBI:144029"/>
    </reaction>
    <physiologicalReaction direction="left-to-right" evidence="6">
        <dbReference type="Rhea" id="RHEA:60881"/>
    </physiologicalReaction>
</comment>
<keyword evidence="7" id="KW-0539">Nucleus</keyword>
<dbReference type="HOGENOM" id="CLU_024877_4_1_1"/>
<evidence type="ECO:0000313" key="10">
    <source>
        <dbReference type="Proteomes" id="UP000030106"/>
    </source>
</evidence>
<dbReference type="InterPro" id="IPR039039">
    <property type="entry name" value="RAI1-like_fam"/>
</dbReference>
<dbReference type="eggNOG" id="KOG1982">
    <property type="taxonomic scope" value="Eukaryota"/>
</dbReference>
<keyword evidence="7" id="KW-0479">Metal-binding</keyword>
<keyword evidence="7" id="KW-0547">Nucleotide-binding</keyword>
<reference evidence="9 10" key="1">
    <citation type="submission" date="2012-10" db="EMBL/GenBank/DDBJ databases">
        <title>Genome sequencing and analysis of entomopathogenic fungi Beauveria bassiana D1-5.</title>
        <authorList>
            <person name="Li Q."/>
            <person name="Wang L."/>
            <person name="Zhang Z."/>
            <person name="Wang Q."/>
            <person name="Ren J."/>
            <person name="Wang M."/>
            <person name="Xu W."/>
            <person name="Wang J."/>
            <person name="Lu Y."/>
            <person name="Du Q."/>
            <person name="Sun Z."/>
        </authorList>
    </citation>
    <scope>NUCLEOTIDE SEQUENCE [LARGE SCALE GENOMIC DNA]</scope>
    <source>
        <strain evidence="9 10">D1-5</strain>
    </source>
</reference>
<keyword evidence="7" id="KW-0540">Nuclease</keyword>
<dbReference type="GO" id="GO:0030234">
    <property type="term" value="F:enzyme regulator activity"/>
    <property type="evidence" value="ECO:0007669"/>
    <property type="project" value="EnsemblFungi"/>
</dbReference>
<sequence>MSAHFPVQPIGRFAGASQPVRRPKEIACFSYDENHEFSIGDASLKWYYTPQLGADLSKGFDTFEKLDDSKDEHLDSLLTTIMSHEKETGKRIDAHFVTWRGMMTKIMATPFDNQDGFEMNATLYQDCIFIEENNAYKVASRRNEGQNRRRHGPPLEVMQFWGYKFETLATIPAPWGDTERSVIEGREDAVVNNKAQYCSVVRTGIGRSILCLGGEVDALWDSKPRQQGSPVQWVELKTSAEIRGPGDVENFHRKLMKYWIQSFLLGVPKIIVGFRSRDGILLDVQEIETQRIPETVNAQPNPSWNADMCVNFAAIFLEFLTYTINDEGVWRIRRQPKSPVIEVYKVEETGHGDILSDDFKNWRIKLSLGADNTQPI</sequence>
<dbReference type="GO" id="GO:0031087">
    <property type="term" value="P:deadenylation-independent decapping of nuclear-transcribed mRNA"/>
    <property type="evidence" value="ECO:0007669"/>
    <property type="project" value="EnsemblFungi"/>
</dbReference>
<dbReference type="EMBL" id="ANFO01001097">
    <property type="protein sequence ID" value="KGQ04299.1"/>
    <property type="molecule type" value="Genomic_DNA"/>
</dbReference>
<proteinExistence type="inferred from homology"/>
<evidence type="ECO:0000256" key="3">
    <source>
        <dbReference type="ARBA" id="ARBA00044676"/>
    </source>
</evidence>
<evidence type="ECO:0000256" key="6">
    <source>
        <dbReference type="ARBA" id="ARBA00048124"/>
    </source>
</evidence>
<dbReference type="GO" id="GO:0003723">
    <property type="term" value="F:RNA binding"/>
    <property type="evidence" value="ECO:0007669"/>
    <property type="project" value="UniProtKB-KW"/>
</dbReference>
<dbReference type="GO" id="GO:0046872">
    <property type="term" value="F:metal ion binding"/>
    <property type="evidence" value="ECO:0007669"/>
    <property type="project" value="UniProtKB-KW"/>
</dbReference>
<dbReference type="InterPro" id="IPR013961">
    <property type="entry name" value="RAI1"/>
</dbReference>
<evidence type="ECO:0000256" key="4">
    <source>
        <dbReference type="ARBA" id="ARBA00044692"/>
    </source>
</evidence>